<keyword evidence="1" id="KW-0175">Coiled coil</keyword>
<protein>
    <submittedName>
        <fullName evidence="4">NERD domain-containing protein</fullName>
    </submittedName>
</protein>
<accession>A0ABT9DDA3</accession>
<feature type="coiled-coil region" evidence="1">
    <location>
        <begin position="197"/>
        <end position="224"/>
    </location>
</feature>
<dbReference type="InterPro" id="IPR027417">
    <property type="entry name" value="P-loop_NTPase"/>
</dbReference>
<feature type="domain" description="UvrD-like helicase C-terminal" evidence="3">
    <location>
        <begin position="487"/>
        <end position="526"/>
    </location>
</feature>
<comment type="caution">
    <text evidence="4">The sequence shown here is derived from an EMBL/GenBank/DDBJ whole genome shotgun (WGS) entry which is preliminary data.</text>
</comment>
<sequence length="553" mass="60365">MPDLYPPEPPAADRDGGAERTVWEHLRDQLPDDAVLMHGLSMVERGVEREIDCLVLWPGVGIAAVEVKGGRVTRERGRWLQGSGERRHVIDPFGQVQDARHMLTRLLAQRGLGAASARTAHLVVVPHTDVSAEWECPEAPSGMLLGRSDLPRVAEAVRGAIEVHGAGHAPLDVGALAQLVDYLAGSFPSQVEALALAAQHEDAIEQMTRDQAKLLDALRNLNRMRVVGGAGSGKTWMALEVARRRARAGERVALVCYSRGLGRYLERMTGEWKPVERPAYVGLFHDLPLSWGAEAGSDDDSDYYERRLPLQLGELAVARPSEELFDTVVVDEAQDFSDLWWPSLLRCLRDPDAGGLIAFSDEDQHVFDRDGSAPITLAAIALEENLRSTRQIAQTFGSFGDGMVKPRGMAGPPVRLVDVSFDEAISAGDDAVEALLADGWAPGQVALLATGRRHPLQVEAVGYHGYAEYWDEFFAGQDVFYGHVLGFKGLERTAVVLAVNGFHDLERARKIVYTGMSRARALLVVVGPRVELEAIGGEGVKRRLADADAWRPA</sequence>
<dbReference type="RefSeq" id="WP_304602046.1">
    <property type="nucleotide sequence ID" value="NZ_JAUQYP010000002.1"/>
</dbReference>
<dbReference type="PANTHER" id="PTHR11070">
    <property type="entry name" value="UVRD / RECB / PCRA DNA HELICASE FAMILY MEMBER"/>
    <property type="match status" value="1"/>
</dbReference>
<dbReference type="Pfam" id="PF13538">
    <property type="entry name" value="UvrD_C_2"/>
    <property type="match status" value="1"/>
</dbReference>
<dbReference type="PANTHER" id="PTHR11070:SF2">
    <property type="entry name" value="ATP-DEPENDENT DNA HELICASE SRS2"/>
    <property type="match status" value="1"/>
</dbReference>
<dbReference type="Proteomes" id="UP001232536">
    <property type="component" value="Unassembled WGS sequence"/>
</dbReference>
<keyword evidence="5" id="KW-1185">Reference proteome</keyword>
<organism evidence="4 5">
    <name type="scientific">Actinotalea lenta</name>
    <dbReference type="NCBI Taxonomy" id="3064654"/>
    <lineage>
        <taxon>Bacteria</taxon>
        <taxon>Bacillati</taxon>
        <taxon>Actinomycetota</taxon>
        <taxon>Actinomycetes</taxon>
        <taxon>Micrococcales</taxon>
        <taxon>Cellulomonadaceae</taxon>
        <taxon>Actinotalea</taxon>
    </lineage>
</organism>
<dbReference type="Gene3D" id="3.40.50.300">
    <property type="entry name" value="P-loop containing nucleotide triphosphate hydrolases"/>
    <property type="match status" value="1"/>
</dbReference>
<dbReference type="InterPro" id="IPR011528">
    <property type="entry name" value="NERD"/>
</dbReference>
<gene>
    <name evidence="4" type="ORF">Q6348_14165</name>
</gene>
<feature type="domain" description="NERD" evidence="2">
    <location>
        <begin position="18"/>
        <end position="111"/>
    </location>
</feature>
<evidence type="ECO:0000259" key="3">
    <source>
        <dbReference type="Pfam" id="PF13538"/>
    </source>
</evidence>
<dbReference type="SUPFAM" id="SSF52540">
    <property type="entry name" value="P-loop containing nucleoside triphosphate hydrolases"/>
    <property type="match status" value="1"/>
</dbReference>
<dbReference type="InterPro" id="IPR000212">
    <property type="entry name" value="DNA_helicase_UvrD/REP"/>
</dbReference>
<dbReference type="Pfam" id="PF08378">
    <property type="entry name" value="NERD"/>
    <property type="match status" value="1"/>
</dbReference>
<evidence type="ECO:0000259" key="2">
    <source>
        <dbReference type="Pfam" id="PF08378"/>
    </source>
</evidence>
<evidence type="ECO:0000256" key="1">
    <source>
        <dbReference type="SAM" id="Coils"/>
    </source>
</evidence>
<reference evidence="4 5" key="1">
    <citation type="submission" date="2023-07" db="EMBL/GenBank/DDBJ databases">
        <title>Description of novel actinomycetes strains, isolated from tidal flat sediment.</title>
        <authorList>
            <person name="Lu C."/>
        </authorList>
    </citation>
    <scope>NUCLEOTIDE SEQUENCE [LARGE SCALE GENOMIC DNA]</scope>
    <source>
        <strain evidence="4 5">SYSU T00b441</strain>
    </source>
</reference>
<proteinExistence type="predicted"/>
<dbReference type="EMBL" id="JAUQYP010000002">
    <property type="protein sequence ID" value="MDO8108339.1"/>
    <property type="molecule type" value="Genomic_DNA"/>
</dbReference>
<name>A0ABT9DDA3_9CELL</name>
<dbReference type="InterPro" id="IPR027785">
    <property type="entry name" value="UvrD-like_helicase_C"/>
</dbReference>
<evidence type="ECO:0000313" key="4">
    <source>
        <dbReference type="EMBL" id="MDO8108339.1"/>
    </source>
</evidence>
<evidence type="ECO:0000313" key="5">
    <source>
        <dbReference type="Proteomes" id="UP001232536"/>
    </source>
</evidence>